<dbReference type="STRING" id="641147.HMPREF9021_01926"/>
<dbReference type="Proteomes" id="UP000017813">
    <property type="component" value="Unassembled WGS sequence"/>
</dbReference>
<reference evidence="1 2" key="2">
    <citation type="submission" date="2011-10" db="EMBL/GenBank/DDBJ databases">
        <title>The Genome Sequence of Simonsiella muelleri ATCC 29453.</title>
        <authorList>
            <consortium name="The Broad Institute Genome Sequencing Platform"/>
            <consortium name="The Broad Institute Genome Sequencing Center for Infectious Disease"/>
            <person name="Earl A."/>
            <person name="Ward D."/>
            <person name="Feldgarden M."/>
            <person name="Gevers D."/>
            <person name="Izard J."/>
            <person name="Baranova O.V."/>
            <person name="Blanton J.M."/>
            <person name="Tanner A.C."/>
            <person name="Dewhirst F."/>
            <person name="Young S.K."/>
            <person name="Zeng Q."/>
            <person name="Gargeya S."/>
            <person name="Fitzgerald M."/>
            <person name="Haas B."/>
            <person name="Abouelleil A."/>
            <person name="Alvarado L."/>
            <person name="Arachchi H.M."/>
            <person name="Berlin A."/>
            <person name="Brown A."/>
            <person name="Chapman S.B."/>
            <person name="Chen Z."/>
            <person name="Dunbar C."/>
            <person name="Freedman E."/>
            <person name="Gearin G."/>
            <person name="Goldberg J."/>
            <person name="Griggs A."/>
            <person name="Gujja S."/>
            <person name="Heiman D."/>
            <person name="Howarth C."/>
            <person name="Larson L."/>
            <person name="Lui A."/>
            <person name="MacDonald P.J.P."/>
            <person name="Montmayeur A."/>
            <person name="Murphy C."/>
            <person name="Neiman D."/>
            <person name="Pearson M."/>
            <person name="Priest M."/>
            <person name="Roberts A."/>
            <person name="Saif S."/>
            <person name="Shea T."/>
            <person name="Shenoy N."/>
            <person name="Sisk P."/>
            <person name="Stolte C."/>
            <person name="Sykes S."/>
            <person name="Wortman J."/>
            <person name="Nusbaum C."/>
            <person name="Birren B."/>
        </authorList>
    </citation>
    <scope>NUCLEOTIDE SEQUENCE [LARGE SCALE GENOMIC DNA]</scope>
    <source>
        <strain evidence="1 2">ATCC 29453</strain>
    </source>
</reference>
<organism evidence="1 2">
    <name type="scientific">Simonsiella muelleri ATCC 29453</name>
    <dbReference type="NCBI Taxonomy" id="641147"/>
    <lineage>
        <taxon>Bacteria</taxon>
        <taxon>Pseudomonadati</taxon>
        <taxon>Pseudomonadota</taxon>
        <taxon>Betaproteobacteria</taxon>
        <taxon>Neisseriales</taxon>
        <taxon>Neisseriaceae</taxon>
        <taxon>Simonsiella</taxon>
    </lineage>
</organism>
<evidence type="ECO:0000313" key="2">
    <source>
        <dbReference type="Proteomes" id="UP000017813"/>
    </source>
</evidence>
<proteinExistence type="predicted"/>
<dbReference type="EMBL" id="ADCY02000041">
    <property type="protein sequence ID" value="EFG30157.1"/>
    <property type="molecule type" value="Genomic_DNA"/>
</dbReference>
<name>V9H5I4_9NEIS</name>
<dbReference type="HOGENOM" id="CLU_3026230_0_0_4"/>
<gene>
    <name evidence="1" type="ORF">HMPREF9021_01926</name>
</gene>
<dbReference type="OrthoDB" id="8612218at2"/>
<accession>V9H5I4</accession>
<sequence>MITDPDWIIQKINEWEERLILAQHEFDLALQNRAELEIRTYRQWLKKLKQEKRHHE</sequence>
<reference evidence="1 2" key="1">
    <citation type="submission" date="2010-03" db="EMBL/GenBank/DDBJ databases">
        <authorList>
            <consortium name="The Broad Institute Genome Sequencing Platform"/>
            <person name="Ward D."/>
            <person name="Earl A."/>
            <person name="Feldgarden M."/>
            <person name="Gevers D."/>
            <person name="Young S."/>
            <person name="Zeng Q."/>
            <person name="Koehrsen M."/>
            <person name="Alvarado L."/>
            <person name="Berlin A.M."/>
            <person name="Borenstein D."/>
            <person name="Chapman S.B."/>
            <person name="Chen Z."/>
            <person name="Engels R."/>
            <person name="Freedman E."/>
            <person name="Gellesch M."/>
            <person name="Goldberg J."/>
            <person name="Griggs A."/>
            <person name="Gujja S."/>
            <person name="Heilman E.R."/>
            <person name="Heiman D.I."/>
            <person name="Hepburn T.A."/>
            <person name="Howarth C."/>
            <person name="Jen D."/>
            <person name="Larson L."/>
            <person name="Mehta T."/>
            <person name="Park D."/>
            <person name="Pearson M."/>
            <person name="Richards J."/>
            <person name="Roberts A."/>
            <person name="Saif S."/>
            <person name="Shea T.D."/>
            <person name="Shenoy N."/>
            <person name="Sisk P."/>
            <person name="Stolte C."/>
            <person name="Sykes S.N."/>
            <person name="Walk T."/>
            <person name="White J."/>
            <person name="Yandava C."/>
            <person name="Izard J."/>
            <person name="Baranova O.V."/>
            <person name="Blanton J.M."/>
            <person name="Tanner A.C."/>
            <person name="Dewhirst F."/>
            <person name="Haas B."/>
            <person name="Nusbaum C."/>
            <person name="Birren B."/>
        </authorList>
    </citation>
    <scope>NUCLEOTIDE SEQUENCE [LARGE SCALE GENOMIC DNA]</scope>
    <source>
        <strain evidence="1 2">ATCC 29453</strain>
    </source>
</reference>
<dbReference type="eggNOG" id="ENOG502ZPX1">
    <property type="taxonomic scope" value="Bacteria"/>
</dbReference>
<dbReference type="KEGG" id="smur:BWP33_08765"/>
<dbReference type="RefSeq" id="WP_002642262.1">
    <property type="nucleotide sequence ID" value="NZ_CP019448.1"/>
</dbReference>
<comment type="caution">
    <text evidence="1">The sequence shown here is derived from an EMBL/GenBank/DDBJ whole genome shotgun (WGS) entry which is preliminary data.</text>
</comment>
<dbReference type="AlphaFoldDB" id="V9H5I4"/>
<protein>
    <submittedName>
        <fullName evidence="1">Uncharacterized protein</fullName>
    </submittedName>
</protein>
<evidence type="ECO:0000313" key="1">
    <source>
        <dbReference type="EMBL" id="EFG30157.1"/>
    </source>
</evidence>
<keyword evidence="2" id="KW-1185">Reference proteome</keyword>